<dbReference type="Gene3D" id="3.40.720.10">
    <property type="entry name" value="Alkaline Phosphatase, subunit A"/>
    <property type="match status" value="1"/>
</dbReference>
<dbReference type="InterPro" id="IPR047115">
    <property type="entry name" value="ARSB"/>
</dbReference>
<evidence type="ECO:0000313" key="7">
    <source>
        <dbReference type="EMBL" id="CAE0645686.1"/>
    </source>
</evidence>
<reference evidence="7" key="1">
    <citation type="submission" date="2021-01" db="EMBL/GenBank/DDBJ databases">
        <authorList>
            <person name="Corre E."/>
            <person name="Pelletier E."/>
            <person name="Niang G."/>
            <person name="Scheremetjew M."/>
            <person name="Finn R."/>
            <person name="Kale V."/>
            <person name="Holt S."/>
            <person name="Cochrane G."/>
            <person name="Meng A."/>
            <person name="Brown T."/>
            <person name="Cohen L."/>
        </authorList>
    </citation>
    <scope>NUCLEOTIDE SEQUENCE</scope>
    <source>
        <strain evidence="7">CCCM811</strain>
    </source>
</reference>
<protein>
    <recommendedName>
        <fullName evidence="6">Sulfatase N-terminal domain-containing protein</fullName>
    </recommendedName>
</protein>
<organism evidence="7">
    <name type="scientific">Lotharella globosa</name>
    <dbReference type="NCBI Taxonomy" id="91324"/>
    <lineage>
        <taxon>Eukaryota</taxon>
        <taxon>Sar</taxon>
        <taxon>Rhizaria</taxon>
        <taxon>Cercozoa</taxon>
        <taxon>Chlorarachniophyceae</taxon>
        <taxon>Lotharella</taxon>
    </lineage>
</organism>
<keyword evidence="2" id="KW-0479">Metal-binding</keyword>
<name>A0A7S4DEX9_9EUKA</name>
<evidence type="ECO:0000256" key="3">
    <source>
        <dbReference type="ARBA" id="ARBA00022801"/>
    </source>
</evidence>
<dbReference type="PROSITE" id="PS00523">
    <property type="entry name" value="SULFATASE_1"/>
    <property type="match status" value="1"/>
</dbReference>
<dbReference type="Gene3D" id="3.30.1120.10">
    <property type="match status" value="1"/>
</dbReference>
<dbReference type="InterPro" id="IPR000917">
    <property type="entry name" value="Sulfatase_N"/>
</dbReference>
<evidence type="ECO:0000256" key="1">
    <source>
        <dbReference type="ARBA" id="ARBA00008779"/>
    </source>
</evidence>
<sequence>MTVTRPNVVLLVLDDIGWADVGFHGSNFPTPNIDALAKEGITLNRMYAMPLCSPTRSSILTGRYAFNIGMQHFTTVSPGSTAGIPTDTATIAEVMANAGYDAHAIGKWHVGSSSPKQIPTGRGFLSYLGYLQGQTDYYNHSIPTCAPGMCLYRANCEKFAGDKRTCVEADPSPYGVGAAGYDLWQDSSPFIDAFGEYSVDKYQERFTQLVQNAELAKKPLFVYFAQQLLHLPLQLPPESKHAEACRGVTGGTEQVNRTVLCAMASRLDQAVGDVVDSLKNAGLWNNTVVWAISDNGGMVHFQDGFPASASSNWPLRGSKATLFEGGVRSVSFLFGGALPPQARGTQSSSLIHVSDVLPTIASGIAGIAEGDLPNNLDGFNVWEEVIMSEAVNARVASKRNEIPLNIAINRDLNFAGVPNPFVANASQANYTALIRWPWKLILGTPHFVNPGLDKLGGWWTVENYTYIPPPGHDADELVFLFNLETDETEHENVAKDYPDVVANMTKRVYRRWLSKENGYRPPQLNIPRPRGNPKLHNWTWAPFVF</sequence>
<gene>
    <name evidence="7" type="ORF">LGLO00237_LOCUS1395</name>
</gene>
<evidence type="ECO:0000259" key="6">
    <source>
        <dbReference type="Pfam" id="PF00884"/>
    </source>
</evidence>
<dbReference type="CDD" id="cd16029">
    <property type="entry name" value="4-S"/>
    <property type="match status" value="1"/>
</dbReference>
<dbReference type="AlphaFoldDB" id="A0A7S4DEX9"/>
<dbReference type="InterPro" id="IPR024607">
    <property type="entry name" value="Sulfatase_CS"/>
</dbReference>
<dbReference type="GO" id="GO:0046872">
    <property type="term" value="F:metal ion binding"/>
    <property type="evidence" value="ECO:0007669"/>
    <property type="project" value="UniProtKB-KW"/>
</dbReference>
<dbReference type="Pfam" id="PF00884">
    <property type="entry name" value="Sulfatase"/>
    <property type="match status" value="1"/>
</dbReference>
<evidence type="ECO:0000256" key="4">
    <source>
        <dbReference type="ARBA" id="ARBA00022837"/>
    </source>
</evidence>
<keyword evidence="3" id="KW-0378">Hydrolase</keyword>
<proteinExistence type="inferred from homology"/>
<dbReference type="EMBL" id="HBIV01002038">
    <property type="protein sequence ID" value="CAE0645686.1"/>
    <property type="molecule type" value="Transcribed_RNA"/>
</dbReference>
<dbReference type="PANTHER" id="PTHR10342">
    <property type="entry name" value="ARYLSULFATASE"/>
    <property type="match status" value="1"/>
</dbReference>
<keyword evidence="4" id="KW-0106">Calcium</keyword>
<dbReference type="GO" id="GO:0008484">
    <property type="term" value="F:sulfuric ester hydrolase activity"/>
    <property type="evidence" value="ECO:0007669"/>
    <property type="project" value="InterPro"/>
</dbReference>
<feature type="domain" description="Sulfatase N-terminal" evidence="6">
    <location>
        <begin position="6"/>
        <end position="362"/>
    </location>
</feature>
<keyword evidence="5" id="KW-0325">Glycoprotein</keyword>
<evidence type="ECO:0000256" key="5">
    <source>
        <dbReference type="ARBA" id="ARBA00023180"/>
    </source>
</evidence>
<dbReference type="InterPro" id="IPR017850">
    <property type="entry name" value="Alkaline_phosphatase_core_sf"/>
</dbReference>
<evidence type="ECO:0000256" key="2">
    <source>
        <dbReference type="ARBA" id="ARBA00022723"/>
    </source>
</evidence>
<accession>A0A7S4DEX9</accession>
<comment type="similarity">
    <text evidence="1">Belongs to the sulfatase family.</text>
</comment>
<dbReference type="PANTHER" id="PTHR10342:SF274">
    <property type="entry name" value="ARYLSULFATASE B"/>
    <property type="match status" value="1"/>
</dbReference>
<dbReference type="SUPFAM" id="SSF53649">
    <property type="entry name" value="Alkaline phosphatase-like"/>
    <property type="match status" value="1"/>
</dbReference>